<evidence type="ECO:0000256" key="2">
    <source>
        <dbReference type="SAM" id="MobiDB-lite"/>
    </source>
</evidence>
<gene>
    <name evidence="3" type="ORF">COU08_00900</name>
</gene>
<dbReference type="SUPFAM" id="SSF109635">
    <property type="entry name" value="DnaK suppressor protein DksA, alpha-hairpin domain"/>
    <property type="match status" value="1"/>
</dbReference>
<organism evidence="3 4">
    <name type="scientific">Candidatus Harrisonbacteria bacterium CG10_big_fil_rev_8_21_14_0_10_42_17</name>
    <dbReference type="NCBI Taxonomy" id="1974584"/>
    <lineage>
        <taxon>Bacteria</taxon>
        <taxon>Candidatus Harrisoniibacteriota</taxon>
    </lineage>
</organism>
<name>A0A2M6WIV8_9BACT</name>
<feature type="compositionally biased region" description="Basic and acidic residues" evidence="2">
    <location>
        <begin position="24"/>
        <end position="34"/>
    </location>
</feature>
<evidence type="ECO:0000313" key="4">
    <source>
        <dbReference type="Proteomes" id="UP000228635"/>
    </source>
</evidence>
<feature type="zinc finger region" description="dksA C4-type" evidence="1">
    <location>
        <begin position="85"/>
        <end position="109"/>
    </location>
</feature>
<protein>
    <submittedName>
        <fullName evidence="3">Uncharacterized protein</fullName>
    </submittedName>
</protein>
<dbReference type="PANTHER" id="PTHR33823">
    <property type="entry name" value="RNA POLYMERASE-BINDING TRANSCRIPTION FACTOR DKSA-RELATED"/>
    <property type="match status" value="1"/>
</dbReference>
<dbReference type="PANTHER" id="PTHR33823:SF4">
    <property type="entry name" value="GENERAL STRESS PROTEIN 16O"/>
    <property type="match status" value="1"/>
</dbReference>
<comment type="caution">
    <text evidence="3">The sequence shown here is derived from an EMBL/GenBank/DDBJ whole genome shotgun (WGS) entry which is preliminary data.</text>
</comment>
<reference evidence="4" key="1">
    <citation type="submission" date="2017-09" db="EMBL/GenBank/DDBJ databases">
        <title>Depth-based differentiation of microbial function through sediment-hosted aquifers and enrichment of novel symbionts in the deep terrestrial subsurface.</title>
        <authorList>
            <person name="Probst A.J."/>
            <person name="Ladd B."/>
            <person name="Jarett J.K."/>
            <person name="Geller-Mcgrath D.E."/>
            <person name="Sieber C.M.K."/>
            <person name="Emerson J.B."/>
            <person name="Anantharaman K."/>
            <person name="Thomas B.C."/>
            <person name="Malmstrom R."/>
            <person name="Stieglmeier M."/>
            <person name="Klingl A."/>
            <person name="Woyke T."/>
            <person name="Ryan C.M."/>
            <person name="Banfield J.F."/>
        </authorList>
    </citation>
    <scope>NUCLEOTIDE SEQUENCE [LARGE SCALE GENOMIC DNA]</scope>
</reference>
<dbReference type="InterPro" id="IPR037187">
    <property type="entry name" value="DnaK_N"/>
</dbReference>
<dbReference type="AlphaFoldDB" id="A0A2M6WIV8"/>
<dbReference type="EMBL" id="PFBA01000012">
    <property type="protein sequence ID" value="PIT92706.1"/>
    <property type="molecule type" value="Genomic_DNA"/>
</dbReference>
<sequence>MNHISKEKIEELKALLTKTKSELKEEIESLEKTPEMGNDVNSGDEETDETSAFGAQLGMEMPIKDRLARVEEALRKMEDGSYGICEKCSGNIEGEILDIDPESELCKECKLKLRG</sequence>
<accession>A0A2M6WIV8</accession>
<proteinExistence type="predicted"/>
<evidence type="ECO:0000313" key="3">
    <source>
        <dbReference type="EMBL" id="PIT92706.1"/>
    </source>
</evidence>
<evidence type="ECO:0000256" key="1">
    <source>
        <dbReference type="PROSITE-ProRule" id="PRU00510"/>
    </source>
</evidence>
<feature type="region of interest" description="Disordered" evidence="2">
    <location>
        <begin position="24"/>
        <end position="58"/>
    </location>
</feature>
<dbReference type="Proteomes" id="UP000228635">
    <property type="component" value="Unassembled WGS sequence"/>
</dbReference>
<dbReference type="Gene3D" id="1.20.120.910">
    <property type="entry name" value="DksA, coiled-coil domain"/>
    <property type="match status" value="1"/>
</dbReference>
<dbReference type="PROSITE" id="PS51128">
    <property type="entry name" value="ZF_DKSA_2"/>
    <property type="match status" value="1"/>
</dbReference>